<feature type="non-terminal residue" evidence="2">
    <location>
        <position position="57"/>
    </location>
</feature>
<evidence type="ECO:0000313" key="2">
    <source>
        <dbReference type="EMBL" id="KAK6618450.1"/>
    </source>
</evidence>
<evidence type="ECO:0000313" key="3">
    <source>
        <dbReference type="Proteomes" id="UP001372834"/>
    </source>
</evidence>
<name>A0AAN8P5H4_POLSC</name>
<dbReference type="AlphaFoldDB" id="A0AAN8P5H4"/>
<proteinExistence type="predicted"/>
<dbReference type="Proteomes" id="UP001372834">
    <property type="component" value="Unassembled WGS sequence"/>
</dbReference>
<feature type="region of interest" description="Disordered" evidence="1">
    <location>
        <begin position="1"/>
        <end position="57"/>
    </location>
</feature>
<comment type="caution">
    <text evidence="2">The sequence shown here is derived from an EMBL/GenBank/DDBJ whole genome shotgun (WGS) entry which is preliminary data.</text>
</comment>
<dbReference type="EMBL" id="JAWJWE010000042">
    <property type="protein sequence ID" value="KAK6618450.1"/>
    <property type="molecule type" value="Genomic_DNA"/>
</dbReference>
<protein>
    <submittedName>
        <fullName evidence="2">Uncharacterized protein</fullName>
    </submittedName>
</protein>
<evidence type="ECO:0000256" key="1">
    <source>
        <dbReference type="SAM" id="MobiDB-lite"/>
    </source>
</evidence>
<accession>A0AAN8P5H4</accession>
<gene>
    <name evidence="2" type="ORF">RUM43_013643</name>
</gene>
<reference evidence="2 3" key="1">
    <citation type="submission" date="2023-10" db="EMBL/GenBank/DDBJ databases">
        <title>Genomes of two closely related lineages of the louse Polyplax serrata with different host specificities.</title>
        <authorList>
            <person name="Martinu J."/>
            <person name="Tarabai H."/>
            <person name="Stefka J."/>
            <person name="Hypsa V."/>
        </authorList>
    </citation>
    <scope>NUCLEOTIDE SEQUENCE [LARGE SCALE GENOMIC DNA]</scope>
    <source>
        <strain evidence="2">HR10_N</strain>
    </source>
</reference>
<organism evidence="2 3">
    <name type="scientific">Polyplax serrata</name>
    <name type="common">Common mouse louse</name>
    <dbReference type="NCBI Taxonomy" id="468196"/>
    <lineage>
        <taxon>Eukaryota</taxon>
        <taxon>Metazoa</taxon>
        <taxon>Ecdysozoa</taxon>
        <taxon>Arthropoda</taxon>
        <taxon>Hexapoda</taxon>
        <taxon>Insecta</taxon>
        <taxon>Pterygota</taxon>
        <taxon>Neoptera</taxon>
        <taxon>Paraneoptera</taxon>
        <taxon>Psocodea</taxon>
        <taxon>Troctomorpha</taxon>
        <taxon>Phthiraptera</taxon>
        <taxon>Anoplura</taxon>
        <taxon>Polyplacidae</taxon>
        <taxon>Polyplax</taxon>
    </lineage>
</organism>
<sequence>MVVVPGPLGLSAYDDEDGRDEREREKKRKKNGDGLMECKSQPKIFAESPGKMIERSE</sequence>